<dbReference type="InterPro" id="IPR050708">
    <property type="entry name" value="T6SS_VgrG/RHS"/>
</dbReference>
<accession>A0A4V1MAY0</accession>
<keyword evidence="2" id="KW-1185">Reference proteome</keyword>
<sequence>MVYDVLDRAVMTQDSALRAAGKWHITAYDNFSRPVRTYLWTNTADRSYHEGQAWNNNAYPQIGSGFELLTETYYDNYNWTSGTGLSASIDTAQRGTSFLAPSDLTFPYARPVIQAVKAKGLVTGSKVKQLGTADSWIYTASFYDGEGRVVQTQRINMLGGKETITNQYSFDGKLLVSKEDHHAPGMLPAQEVIVTRNTYDTIGRLIQVSKQINNGVEKVLEKLAYDQLGQLKTKELGTKPGSSGQALEKLDYTYNIRGWLTGINKDYAAGSNNSNYFGLQLSYNFGFTDKQYNGNIAGMTWRGKSDGEKRAYGFAYDPVNRLLKGDFTQFSSGGWNQSAGLDFNVKMGGSGTNDGTAYDANGNIKQMQQYGWKGTSSVRIDNLTYQYASSGNRLAAVHDDGVATAGFGLGDFQNGGNAGDDYAYDGNGNMVQDLNKNISSIVYNHLNLPSTVTVTGKGTISYLYDAAGTKLQKSVVDNSSGVTTTTTYLGGFVYEKKSIEANGRLLFFGHEEGRVRPVDNSYVFDYFIKDHLGSIRSVLTEESKRDIYPAATLEGSMTNSGSLVYHEKGIYSINESNIVDAPSGAGYYENSNGIPNPNPNYAAGVISAKMYKLTGIGGGKTGLGITLKVMAGDTLNIFGRSYWETGSSTYEPAGVEAILAGLLGSRGMAGGAHGVTASELSSVVANSSGIQGLLQSQPTTNGVPRAAINYIFFDEQLRYVTGGFSMVASSAGSKEHYNDAALQNIIAGKSGYIFVYCSNDSPVEVFFDNLQVTHGRAALLEETHYYPFGLAMEGINSKTTGVINNNYTYNGKELQKSEFSDGSGLQMYDYGVRMYDAQIGRWHATDPLNEQMRRFSPYSYCFNNPVNFVDYEGMFPYTYNMGSYYNEDGSEVSWQEVYEYLKYDDMFSMSMYPGNSSADNSYWINYDGKKVNVYSGSYGNTDNLYFSLLGTSGVVGKQIASQQETSDGGPVPVGKYSIDLSIDPRGYASYTKDGKMIAGNGVQLLVNYELSGWHENWGRWRARLEKVDVKSKRDNLYFHDSYKGYSHGCIETETMLYYFFLAQHDAGQKSLLVRVNYPSANTLTNGGTVNAKFKLPENVKGLADKQTPAPGKNYPVIPVPPAPYKFK</sequence>
<dbReference type="OrthoDB" id="976756at2"/>
<proteinExistence type="predicted"/>
<dbReference type="NCBIfam" id="TIGR03696">
    <property type="entry name" value="Rhs_assc_core"/>
    <property type="match status" value="1"/>
</dbReference>
<name>A0A4V1MAY0_9BACT</name>
<comment type="caution">
    <text evidence="1">The sequence shown here is derived from an EMBL/GenBank/DDBJ whole genome shotgun (WGS) entry which is preliminary data.</text>
</comment>
<organism evidence="1 2">
    <name type="scientific">Filimonas effusa</name>
    <dbReference type="NCBI Taxonomy" id="2508721"/>
    <lineage>
        <taxon>Bacteria</taxon>
        <taxon>Pseudomonadati</taxon>
        <taxon>Bacteroidota</taxon>
        <taxon>Chitinophagia</taxon>
        <taxon>Chitinophagales</taxon>
        <taxon>Chitinophagaceae</taxon>
        <taxon>Filimonas</taxon>
    </lineage>
</organism>
<dbReference type="PANTHER" id="PTHR32305:SF15">
    <property type="entry name" value="PROTEIN RHSA-RELATED"/>
    <property type="match status" value="1"/>
</dbReference>
<evidence type="ECO:0000313" key="1">
    <source>
        <dbReference type="EMBL" id="RXK87446.1"/>
    </source>
</evidence>
<gene>
    <name evidence="1" type="ORF">ESB13_06865</name>
</gene>
<protein>
    <submittedName>
        <fullName evidence="1">RHS repeat-associated core domain-containing protein</fullName>
    </submittedName>
</protein>
<dbReference type="Gene3D" id="2.180.10.10">
    <property type="entry name" value="RHS repeat-associated core"/>
    <property type="match status" value="2"/>
</dbReference>
<dbReference type="EMBL" id="SDHZ01000001">
    <property type="protein sequence ID" value="RXK87446.1"/>
    <property type="molecule type" value="Genomic_DNA"/>
</dbReference>
<dbReference type="PANTHER" id="PTHR32305">
    <property type="match status" value="1"/>
</dbReference>
<evidence type="ECO:0000313" key="2">
    <source>
        <dbReference type="Proteomes" id="UP000290545"/>
    </source>
</evidence>
<reference evidence="1 2" key="1">
    <citation type="submission" date="2019-01" db="EMBL/GenBank/DDBJ databases">
        <title>Filimonas sp. strain TTM-71.</title>
        <authorList>
            <person name="Chen W.-M."/>
        </authorList>
    </citation>
    <scope>NUCLEOTIDE SEQUENCE [LARGE SCALE GENOMIC DNA]</scope>
    <source>
        <strain evidence="1 2">TTM-71</strain>
    </source>
</reference>
<dbReference type="AlphaFoldDB" id="A0A4V1MAY0"/>
<dbReference type="Proteomes" id="UP000290545">
    <property type="component" value="Unassembled WGS sequence"/>
</dbReference>
<dbReference type="InterPro" id="IPR022385">
    <property type="entry name" value="Rhs_assc_core"/>
</dbReference>